<accession>A0A955I720</accession>
<keyword evidence="1" id="KW-1133">Transmembrane helix</keyword>
<protein>
    <submittedName>
        <fullName evidence="2">Uncharacterized protein</fullName>
    </submittedName>
</protein>
<dbReference type="EMBL" id="JAGQLL010000006">
    <property type="protein sequence ID" value="MCA9379691.1"/>
    <property type="molecule type" value="Genomic_DNA"/>
</dbReference>
<organism evidence="2 3">
    <name type="scientific">Candidatus Dojkabacteria bacterium</name>
    <dbReference type="NCBI Taxonomy" id="2099670"/>
    <lineage>
        <taxon>Bacteria</taxon>
        <taxon>Candidatus Dojkabacteria</taxon>
    </lineage>
</organism>
<reference evidence="2" key="1">
    <citation type="submission" date="2020-04" db="EMBL/GenBank/DDBJ databases">
        <authorList>
            <person name="Zhang T."/>
        </authorList>
    </citation>
    <scope>NUCLEOTIDE SEQUENCE</scope>
    <source>
        <strain evidence="2">HKST-UBA15</strain>
    </source>
</reference>
<comment type="caution">
    <text evidence="2">The sequence shown here is derived from an EMBL/GenBank/DDBJ whole genome shotgun (WGS) entry which is preliminary data.</text>
</comment>
<keyword evidence="1" id="KW-0812">Transmembrane</keyword>
<name>A0A955I720_9BACT</name>
<dbReference type="Proteomes" id="UP000745577">
    <property type="component" value="Unassembled WGS sequence"/>
</dbReference>
<keyword evidence="1" id="KW-0472">Membrane</keyword>
<reference evidence="2" key="2">
    <citation type="journal article" date="2021" name="Microbiome">
        <title>Successional dynamics and alternative stable states in a saline activated sludge microbial community over 9 years.</title>
        <authorList>
            <person name="Wang Y."/>
            <person name="Ye J."/>
            <person name="Ju F."/>
            <person name="Liu L."/>
            <person name="Boyd J.A."/>
            <person name="Deng Y."/>
            <person name="Parks D.H."/>
            <person name="Jiang X."/>
            <person name="Yin X."/>
            <person name="Woodcroft B.J."/>
            <person name="Tyson G.W."/>
            <person name="Hugenholtz P."/>
            <person name="Polz M.F."/>
            <person name="Zhang T."/>
        </authorList>
    </citation>
    <scope>NUCLEOTIDE SEQUENCE</scope>
    <source>
        <strain evidence="2">HKST-UBA15</strain>
    </source>
</reference>
<evidence type="ECO:0000313" key="2">
    <source>
        <dbReference type="EMBL" id="MCA9379691.1"/>
    </source>
</evidence>
<gene>
    <name evidence="2" type="ORF">KC675_00775</name>
</gene>
<proteinExistence type="predicted"/>
<evidence type="ECO:0000313" key="3">
    <source>
        <dbReference type="Proteomes" id="UP000745577"/>
    </source>
</evidence>
<sequence length="70" mass="7443">MDFEVLSGIQPERIGWAAFAGLTGAVLGYLSARLALGHFYPEMTLAEIRRDSLKAAVYAGITGASLNLLS</sequence>
<evidence type="ECO:0000256" key="1">
    <source>
        <dbReference type="SAM" id="Phobius"/>
    </source>
</evidence>
<dbReference type="AlphaFoldDB" id="A0A955I720"/>
<feature type="transmembrane region" description="Helical" evidence="1">
    <location>
        <begin position="14"/>
        <end position="36"/>
    </location>
</feature>